<dbReference type="PIRSF" id="PIRSF028777">
    <property type="entry name" value="UCP028777"/>
    <property type="match status" value="1"/>
</dbReference>
<feature type="domain" description="Inner membrane component" evidence="2">
    <location>
        <begin position="77"/>
        <end position="127"/>
    </location>
</feature>
<dbReference type="InterPro" id="IPR052937">
    <property type="entry name" value="Inner_membrane_protein"/>
</dbReference>
<name>A0A255Z993_9PROT</name>
<dbReference type="PANTHER" id="PTHR42903:SF1">
    <property type="entry name" value="INNER MEMBRANE PROTEIN YCCF"/>
    <property type="match status" value="1"/>
</dbReference>
<accession>A0A255Z993</accession>
<dbReference type="InterPro" id="IPR005185">
    <property type="entry name" value="YccF"/>
</dbReference>
<comment type="subcellular location">
    <subcellularLocation>
        <location evidence="1">Cell inner membrane</location>
        <topology evidence="1">Multi-pass membrane protein</topology>
    </subcellularLocation>
</comment>
<comment type="caution">
    <text evidence="3">The sequence shown here is derived from an EMBL/GenBank/DDBJ whole genome shotgun (WGS) entry which is preliminary data.</text>
</comment>
<dbReference type="RefSeq" id="WP_094452480.1">
    <property type="nucleotide sequence ID" value="NZ_NOXU01000003.1"/>
</dbReference>
<keyword evidence="1" id="KW-1133">Transmembrane helix</keyword>
<feature type="domain" description="Inner membrane component" evidence="2">
    <location>
        <begin position="5"/>
        <end position="55"/>
    </location>
</feature>
<reference evidence="3 4" key="1">
    <citation type="submission" date="2017-07" db="EMBL/GenBank/DDBJ databases">
        <title>Niveispirillum cyanobacteriorum sp. nov., isolated from cyanobacterial aggregates in a eutrophic lake.</title>
        <authorList>
            <person name="Cai H."/>
        </authorList>
    </citation>
    <scope>NUCLEOTIDE SEQUENCE [LARGE SCALE GENOMIC DNA]</scope>
    <source>
        <strain evidence="4">TH1-14</strain>
    </source>
</reference>
<keyword evidence="1" id="KW-0997">Cell inner membrane</keyword>
<dbReference type="GO" id="GO:0005886">
    <property type="term" value="C:plasma membrane"/>
    <property type="evidence" value="ECO:0007669"/>
    <property type="project" value="UniProtKB-SubCell"/>
</dbReference>
<keyword evidence="4" id="KW-1185">Reference proteome</keyword>
<evidence type="ECO:0000313" key="3">
    <source>
        <dbReference type="EMBL" id="OYQ38016.1"/>
    </source>
</evidence>
<gene>
    <name evidence="3" type="ORF">CHU95_00040</name>
</gene>
<dbReference type="Proteomes" id="UP000216998">
    <property type="component" value="Unassembled WGS sequence"/>
</dbReference>
<dbReference type="OrthoDB" id="3238663at2"/>
<sequence length="141" mass="15464">MINLLMNVLWLVLFGWNAGLAWLTATLVMVVSIIGIPWARASFNIALFMFWPFGRVAIGRDDLTGQDDIGTGPLGFVGNVIWFLFGGIWLGLGHLIIGVLCCITVIGIPFGLQHFKFAGLAFAPIGKTIVDREVVDAVRYR</sequence>
<dbReference type="NCBIfam" id="NF008741">
    <property type="entry name" value="PRK11770.1-3"/>
    <property type="match status" value="1"/>
</dbReference>
<proteinExistence type="predicted"/>
<organism evidence="3 4">
    <name type="scientific">Niveispirillum lacus</name>
    <dbReference type="NCBI Taxonomy" id="1981099"/>
    <lineage>
        <taxon>Bacteria</taxon>
        <taxon>Pseudomonadati</taxon>
        <taxon>Pseudomonadota</taxon>
        <taxon>Alphaproteobacteria</taxon>
        <taxon>Rhodospirillales</taxon>
        <taxon>Azospirillaceae</taxon>
        <taxon>Niveispirillum</taxon>
    </lineage>
</organism>
<keyword evidence="1" id="KW-0472">Membrane</keyword>
<keyword evidence="1" id="KW-1003">Cell membrane</keyword>
<evidence type="ECO:0000313" key="4">
    <source>
        <dbReference type="Proteomes" id="UP000216998"/>
    </source>
</evidence>
<feature type="transmembrane region" description="Helical" evidence="1">
    <location>
        <begin position="12"/>
        <end position="34"/>
    </location>
</feature>
<evidence type="ECO:0000256" key="1">
    <source>
        <dbReference type="PIRNR" id="PIRNR028777"/>
    </source>
</evidence>
<dbReference type="InterPro" id="IPR031308">
    <property type="entry name" value="UCP028777"/>
</dbReference>
<evidence type="ECO:0000259" key="2">
    <source>
        <dbReference type="Pfam" id="PF03733"/>
    </source>
</evidence>
<protein>
    <recommendedName>
        <fullName evidence="1">Inner membrane protein YccF</fullName>
    </recommendedName>
</protein>
<feature type="transmembrane region" description="Helical" evidence="1">
    <location>
        <begin position="80"/>
        <end position="108"/>
    </location>
</feature>
<dbReference type="AlphaFoldDB" id="A0A255Z993"/>
<feature type="transmembrane region" description="Helical" evidence="1">
    <location>
        <begin position="41"/>
        <end position="60"/>
    </location>
</feature>
<dbReference type="PANTHER" id="PTHR42903">
    <property type="entry name" value="INNER MEMBRANE PROTEIN YCCF"/>
    <property type="match status" value="1"/>
</dbReference>
<dbReference type="NCBIfam" id="NF008742">
    <property type="entry name" value="PRK11770.1-4"/>
    <property type="match status" value="1"/>
</dbReference>
<dbReference type="Pfam" id="PF03733">
    <property type="entry name" value="YccF"/>
    <property type="match status" value="2"/>
</dbReference>
<keyword evidence="1" id="KW-0812">Transmembrane</keyword>
<dbReference type="EMBL" id="NOXU01000003">
    <property type="protein sequence ID" value="OYQ38016.1"/>
    <property type="molecule type" value="Genomic_DNA"/>
</dbReference>